<evidence type="ECO:0000256" key="2">
    <source>
        <dbReference type="ARBA" id="ARBA00007866"/>
    </source>
</evidence>
<dbReference type="InterPro" id="IPR006333">
    <property type="entry name" value="Cyt_o_ubiquinol_oxidase_su2"/>
</dbReference>
<keyword evidence="12" id="KW-0564">Palmitate</keyword>
<dbReference type="PANTHER" id="PTHR22888:SF18">
    <property type="entry name" value="CYTOCHROME BO(3) UBIQUINOL OXIDASE SUBUNIT 2"/>
    <property type="match status" value="1"/>
</dbReference>
<evidence type="ECO:0000256" key="5">
    <source>
        <dbReference type="ARBA" id="ARBA00022660"/>
    </source>
</evidence>
<dbReference type="NCBIfam" id="TIGR01433">
    <property type="entry name" value="CyoA"/>
    <property type="match status" value="1"/>
</dbReference>
<keyword evidence="8 14" id="KW-0249">Electron transport</keyword>
<dbReference type="PROSITE" id="PS50999">
    <property type="entry name" value="COX2_TM"/>
    <property type="match status" value="1"/>
</dbReference>
<dbReference type="CDD" id="cd04212">
    <property type="entry name" value="CuRO_UO_II"/>
    <property type="match status" value="1"/>
</dbReference>
<dbReference type="PANTHER" id="PTHR22888">
    <property type="entry name" value="CYTOCHROME C OXIDASE, SUBUNIT II"/>
    <property type="match status" value="1"/>
</dbReference>
<evidence type="ECO:0000256" key="9">
    <source>
        <dbReference type="ARBA" id="ARBA00022989"/>
    </source>
</evidence>
<feature type="domain" description="Cytochrome oxidase subunit II transmembrane region profile" evidence="17">
    <location>
        <begin position="40"/>
        <end position="136"/>
    </location>
</feature>
<dbReference type="InterPro" id="IPR011759">
    <property type="entry name" value="Cyt_c_oxidase_su2_TM_dom"/>
</dbReference>
<dbReference type="Pfam" id="PF06481">
    <property type="entry name" value="COX_ARM"/>
    <property type="match status" value="1"/>
</dbReference>
<keyword evidence="7" id="KW-0732">Signal</keyword>
<evidence type="ECO:0000313" key="18">
    <source>
        <dbReference type="EMBL" id="ROO26227.1"/>
    </source>
</evidence>
<reference evidence="18 19" key="1">
    <citation type="submission" date="2013-10" db="EMBL/GenBank/DDBJ databases">
        <title>Salinisphaera orenii MK-B5 Genome Sequencing.</title>
        <authorList>
            <person name="Lai Q."/>
            <person name="Li C."/>
            <person name="Shao Z."/>
        </authorList>
    </citation>
    <scope>NUCLEOTIDE SEQUENCE [LARGE SCALE GENOMIC DNA]</scope>
    <source>
        <strain evidence="18 19">MK-B5</strain>
    </source>
</reference>
<comment type="similarity">
    <text evidence="2 14">Belongs to the cytochrome c oxidase subunit 2 family.</text>
</comment>
<evidence type="ECO:0000259" key="17">
    <source>
        <dbReference type="PROSITE" id="PS50999"/>
    </source>
</evidence>
<evidence type="ECO:0000256" key="6">
    <source>
        <dbReference type="ARBA" id="ARBA00022692"/>
    </source>
</evidence>
<keyword evidence="19" id="KW-1185">Reference proteome</keyword>
<dbReference type="GO" id="GO:0042773">
    <property type="term" value="P:ATP synthesis coupled electron transport"/>
    <property type="evidence" value="ECO:0007669"/>
    <property type="project" value="TreeGrafter"/>
</dbReference>
<keyword evidence="3 14" id="KW-0813">Transport</keyword>
<feature type="transmembrane region" description="Helical" evidence="15">
    <location>
        <begin position="61"/>
        <end position="85"/>
    </location>
</feature>
<dbReference type="InterPro" id="IPR008972">
    <property type="entry name" value="Cupredoxin"/>
</dbReference>
<evidence type="ECO:0000256" key="14">
    <source>
        <dbReference type="PIRNR" id="PIRNR000292"/>
    </source>
</evidence>
<keyword evidence="6 15" id="KW-0812">Transmembrane</keyword>
<keyword evidence="9 15" id="KW-1133">Transmembrane helix</keyword>
<keyword evidence="13" id="KW-0449">Lipoprotein</keyword>
<proteinExistence type="inferred from homology"/>
<evidence type="ECO:0000259" key="16">
    <source>
        <dbReference type="PROSITE" id="PS50857"/>
    </source>
</evidence>
<dbReference type="GO" id="GO:0004129">
    <property type="term" value="F:cytochrome-c oxidase activity"/>
    <property type="evidence" value="ECO:0007669"/>
    <property type="project" value="UniProtKB-UniRule"/>
</dbReference>
<dbReference type="Proteomes" id="UP000283993">
    <property type="component" value="Unassembled WGS sequence"/>
</dbReference>
<evidence type="ECO:0000256" key="8">
    <source>
        <dbReference type="ARBA" id="ARBA00022982"/>
    </source>
</evidence>
<dbReference type="GO" id="GO:0005507">
    <property type="term" value="F:copper ion binding"/>
    <property type="evidence" value="ECO:0007669"/>
    <property type="project" value="InterPro"/>
</dbReference>
<feature type="domain" description="Cytochrome oxidase subunit II copper A binding" evidence="16">
    <location>
        <begin position="142"/>
        <end position="254"/>
    </location>
</feature>
<keyword evidence="5 14" id="KW-0679">Respiratory chain</keyword>
<evidence type="ECO:0000256" key="4">
    <source>
        <dbReference type="ARBA" id="ARBA00022475"/>
    </source>
</evidence>
<evidence type="ECO:0000256" key="1">
    <source>
        <dbReference type="ARBA" id="ARBA00004651"/>
    </source>
</evidence>
<gene>
    <name evidence="18" type="ORF">SAOR_11025</name>
</gene>
<dbReference type="GO" id="GO:0016682">
    <property type="term" value="F:oxidoreductase activity, acting on diphenols and related substances as donors, oxygen as acceptor"/>
    <property type="evidence" value="ECO:0007669"/>
    <property type="project" value="InterPro"/>
</dbReference>
<comment type="caution">
    <text evidence="18">The sequence shown here is derived from an EMBL/GenBank/DDBJ whole genome shotgun (WGS) entry which is preliminary data.</text>
</comment>
<evidence type="ECO:0000256" key="10">
    <source>
        <dbReference type="ARBA" id="ARBA00023002"/>
    </source>
</evidence>
<dbReference type="PIRSF" id="PIRSF000292">
    <property type="entry name" value="Ubi_od_II"/>
    <property type="match status" value="1"/>
</dbReference>
<dbReference type="SUPFAM" id="SSF81464">
    <property type="entry name" value="Cytochrome c oxidase subunit II-like, transmembrane region"/>
    <property type="match status" value="1"/>
</dbReference>
<evidence type="ECO:0000256" key="3">
    <source>
        <dbReference type="ARBA" id="ARBA00022448"/>
    </source>
</evidence>
<evidence type="ECO:0000313" key="19">
    <source>
        <dbReference type="Proteomes" id="UP000283993"/>
    </source>
</evidence>
<feature type="transmembrane region" description="Helical" evidence="15">
    <location>
        <begin position="105"/>
        <end position="127"/>
    </location>
</feature>
<dbReference type="InterPro" id="IPR010514">
    <property type="entry name" value="COX_ARM"/>
</dbReference>
<dbReference type="AlphaFoldDB" id="A0A423PKV0"/>
<evidence type="ECO:0000256" key="15">
    <source>
        <dbReference type="SAM" id="Phobius"/>
    </source>
</evidence>
<dbReference type="PROSITE" id="PS50857">
    <property type="entry name" value="COX2_CUA"/>
    <property type="match status" value="1"/>
</dbReference>
<accession>A0A423PKV0</accession>
<evidence type="ECO:0000256" key="12">
    <source>
        <dbReference type="ARBA" id="ARBA00023139"/>
    </source>
</evidence>
<dbReference type="InterPro" id="IPR034227">
    <property type="entry name" value="CuRO_UO_II"/>
</dbReference>
<dbReference type="Pfam" id="PF00116">
    <property type="entry name" value="COX2"/>
    <property type="match status" value="1"/>
</dbReference>
<dbReference type="InterPro" id="IPR002429">
    <property type="entry name" value="CcO_II-like_C"/>
</dbReference>
<dbReference type="InterPro" id="IPR045187">
    <property type="entry name" value="CcO_II"/>
</dbReference>
<dbReference type="Gene3D" id="1.10.287.90">
    <property type="match status" value="1"/>
</dbReference>
<sequence>MHVMSIQTSGNTIRRLRLPLIVLLTLMLAGCSAQWFVDTFYLNELVTFFTAGPVAAYQRNVMLFTFTVMLFVLVPVVGFTLWFAWHYRASNRHNTYTANWYHSGLLEAFLWGGPTVIIVILAVLTWVSTFDLDPYKPLESENPTIEVQAIAMDWKWLFIYPDYNIAVVNEIALPVDTPLQIDLTSASVMNAFMIPRLGSQIMAMSGMRTRLHLMATEKGEYFGKNYQYSGDGFAGMNFQVHAVKPDAFDQWIEQARAASKPLDIAAYRELVKPSKNVDPIYYSSVRDGLFDYVIKRFQEGDGSVPPPDRLTDR</sequence>
<dbReference type="Gene3D" id="2.60.40.420">
    <property type="entry name" value="Cupredoxins - blue copper proteins"/>
    <property type="match status" value="1"/>
</dbReference>
<comment type="subcellular location">
    <subcellularLocation>
        <location evidence="1">Cell membrane</location>
        <topology evidence="1">Multi-pass membrane protein</topology>
    </subcellularLocation>
</comment>
<dbReference type="GO" id="GO:0005886">
    <property type="term" value="C:plasma membrane"/>
    <property type="evidence" value="ECO:0007669"/>
    <property type="project" value="UniProtKB-SubCell"/>
</dbReference>
<organism evidence="18 19">
    <name type="scientific">Salinisphaera orenii MK-B5</name>
    <dbReference type="NCBI Taxonomy" id="856730"/>
    <lineage>
        <taxon>Bacteria</taxon>
        <taxon>Pseudomonadati</taxon>
        <taxon>Pseudomonadota</taxon>
        <taxon>Gammaproteobacteria</taxon>
        <taxon>Salinisphaerales</taxon>
        <taxon>Salinisphaeraceae</taxon>
        <taxon>Salinisphaera</taxon>
    </lineage>
</organism>
<dbReference type="SUPFAM" id="SSF49503">
    <property type="entry name" value="Cupredoxins"/>
    <property type="match status" value="1"/>
</dbReference>
<name>A0A423PKV0_9GAMM</name>
<evidence type="ECO:0000256" key="7">
    <source>
        <dbReference type="ARBA" id="ARBA00022729"/>
    </source>
</evidence>
<dbReference type="GO" id="GO:0009486">
    <property type="term" value="F:cytochrome bo3 ubiquinol oxidase activity"/>
    <property type="evidence" value="ECO:0007669"/>
    <property type="project" value="InterPro"/>
</dbReference>
<evidence type="ECO:0000256" key="11">
    <source>
        <dbReference type="ARBA" id="ARBA00023136"/>
    </source>
</evidence>
<dbReference type="InterPro" id="IPR036257">
    <property type="entry name" value="Cyt_c_oxidase_su2_TM_sf"/>
</dbReference>
<protein>
    <recommendedName>
        <fullName evidence="14">Ubiquinol oxidase subunit 2</fullName>
    </recommendedName>
</protein>
<keyword evidence="4 14" id="KW-1003">Cell membrane</keyword>
<evidence type="ECO:0000256" key="13">
    <source>
        <dbReference type="ARBA" id="ARBA00023288"/>
    </source>
</evidence>
<keyword evidence="11 14" id="KW-0472">Membrane</keyword>
<keyword evidence="10 14" id="KW-0560">Oxidoreductase</keyword>
<dbReference type="EMBL" id="AYKH01000023">
    <property type="protein sequence ID" value="ROO26227.1"/>
    <property type="molecule type" value="Genomic_DNA"/>
</dbReference>